<keyword evidence="2" id="KW-1185">Reference proteome</keyword>
<sequence length="287" mass="31547">MMPFEKADDWKGGFKLNVTLNGFSPALEEVFGLALLKKFVVLSVADVVLNHYPRQFRRSCRENDDAHLNSFKVDMSSIDSIVKFERSFNVGSGFKSASLSPALNIGKSSAKNIHDIAVLSLNSAVDPGVVQTRIMREIPVSLSRLAFAVLKFLRLLQSPEVGVSSIIDAALAPPKTSGEYFFGGMGGKIKSSSLSYNPELAAELWLKSSMLFQKQMNELQVRIGGKMNSASGASSSGQICCPERQRQKLVFSVSDLTDVHRFFWLVAPHFSPLLMMHRRVASLAVLS</sequence>
<dbReference type="Proteomes" id="UP001412067">
    <property type="component" value="Unassembled WGS sequence"/>
</dbReference>
<dbReference type="EMBL" id="JBBWWR010000012">
    <property type="protein sequence ID" value="KAK8958612.1"/>
    <property type="molecule type" value="Genomic_DNA"/>
</dbReference>
<reference evidence="1 2" key="1">
    <citation type="journal article" date="2022" name="Nat. Plants">
        <title>Genomes of leafy and leafless Platanthera orchids illuminate the evolution of mycoheterotrophy.</title>
        <authorList>
            <person name="Li M.H."/>
            <person name="Liu K.W."/>
            <person name="Li Z."/>
            <person name="Lu H.C."/>
            <person name="Ye Q.L."/>
            <person name="Zhang D."/>
            <person name="Wang J.Y."/>
            <person name="Li Y.F."/>
            <person name="Zhong Z.M."/>
            <person name="Liu X."/>
            <person name="Yu X."/>
            <person name="Liu D.K."/>
            <person name="Tu X.D."/>
            <person name="Liu B."/>
            <person name="Hao Y."/>
            <person name="Liao X.Y."/>
            <person name="Jiang Y.T."/>
            <person name="Sun W.H."/>
            <person name="Chen J."/>
            <person name="Chen Y.Q."/>
            <person name="Ai Y."/>
            <person name="Zhai J.W."/>
            <person name="Wu S.S."/>
            <person name="Zhou Z."/>
            <person name="Hsiao Y.Y."/>
            <person name="Wu W.L."/>
            <person name="Chen Y.Y."/>
            <person name="Lin Y.F."/>
            <person name="Hsu J.L."/>
            <person name="Li C.Y."/>
            <person name="Wang Z.W."/>
            <person name="Zhao X."/>
            <person name="Zhong W.Y."/>
            <person name="Ma X.K."/>
            <person name="Ma L."/>
            <person name="Huang J."/>
            <person name="Chen G.Z."/>
            <person name="Huang M.Z."/>
            <person name="Huang L."/>
            <person name="Peng D.H."/>
            <person name="Luo Y.B."/>
            <person name="Zou S.Q."/>
            <person name="Chen S.P."/>
            <person name="Lan S."/>
            <person name="Tsai W.C."/>
            <person name="Van de Peer Y."/>
            <person name="Liu Z.J."/>
        </authorList>
    </citation>
    <scope>NUCLEOTIDE SEQUENCE [LARGE SCALE GENOMIC DNA]</scope>
    <source>
        <strain evidence="1">Lor288</strain>
    </source>
</reference>
<name>A0ABR2M3W4_9ASPA</name>
<accession>A0ABR2M3W4</accession>
<protein>
    <submittedName>
        <fullName evidence="1">Uncharacterized protein</fullName>
    </submittedName>
</protein>
<comment type="caution">
    <text evidence="1">The sequence shown here is derived from an EMBL/GenBank/DDBJ whole genome shotgun (WGS) entry which is preliminary data.</text>
</comment>
<gene>
    <name evidence="1" type="ORF">KSP40_PGU022480</name>
</gene>
<proteinExistence type="predicted"/>
<evidence type="ECO:0000313" key="1">
    <source>
        <dbReference type="EMBL" id="KAK8958612.1"/>
    </source>
</evidence>
<evidence type="ECO:0000313" key="2">
    <source>
        <dbReference type="Proteomes" id="UP001412067"/>
    </source>
</evidence>
<dbReference type="Gene3D" id="3.40.50.720">
    <property type="entry name" value="NAD(P)-binding Rossmann-like Domain"/>
    <property type="match status" value="1"/>
</dbReference>
<organism evidence="1 2">
    <name type="scientific">Platanthera guangdongensis</name>
    <dbReference type="NCBI Taxonomy" id="2320717"/>
    <lineage>
        <taxon>Eukaryota</taxon>
        <taxon>Viridiplantae</taxon>
        <taxon>Streptophyta</taxon>
        <taxon>Embryophyta</taxon>
        <taxon>Tracheophyta</taxon>
        <taxon>Spermatophyta</taxon>
        <taxon>Magnoliopsida</taxon>
        <taxon>Liliopsida</taxon>
        <taxon>Asparagales</taxon>
        <taxon>Orchidaceae</taxon>
        <taxon>Orchidoideae</taxon>
        <taxon>Orchideae</taxon>
        <taxon>Orchidinae</taxon>
        <taxon>Platanthera</taxon>
    </lineage>
</organism>